<dbReference type="SUPFAM" id="SSF55874">
    <property type="entry name" value="ATPase domain of HSP90 chaperone/DNA topoisomerase II/histidine kinase"/>
    <property type="match status" value="1"/>
</dbReference>
<evidence type="ECO:0000256" key="4">
    <source>
        <dbReference type="ARBA" id="ARBA00022679"/>
    </source>
</evidence>
<dbReference type="InterPro" id="IPR050640">
    <property type="entry name" value="Bact_2-comp_sensor_kinase"/>
</dbReference>
<dbReference type="SUPFAM" id="SSF158472">
    <property type="entry name" value="HAMP domain-like"/>
    <property type="match status" value="1"/>
</dbReference>
<dbReference type="Pfam" id="PF02518">
    <property type="entry name" value="HATPase_c"/>
    <property type="match status" value="1"/>
</dbReference>
<dbReference type="PANTHER" id="PTHR34220">
    <property type="entry name" value="SENSOR HISTIDINE KINASE YPDA"/>
    <property type="match status" value="1"/>
</dbReference>
<keyword evidence="5 12" id="KW-0812">Transmembrane</keyword>
<keyword evidence="6" id="KW-0547">Nucleotide-binding</keyword>
<evidence type="ECO:0000256" key="1">
    <source>
        <dbReference type="ARBA" id="ARBA00004651"/>
    </source>
</evidence>
<dbReference type="InterPro" id="IPR003660">
    <property type="entry name" value="HAMP_dom"/>
</dbReference>
<sequence>MKLIQLIRGSLRNKLIVFLLFSIIIPITCSIIISYVYTKEAFKKESIQNNTKLIYQGSSNLLNYLDRLNQASLLIYSNPSITNSLYNIILTGASGFAYDKEIESNLLFIYNTTEEIHSIYLYLEKQDKSFRVANSLPRKMASQTYDPKFETGDHVRMDATHTSHHYGFNNSFDTPENVISFHRQILNAPSPDIMGFISIDVTTEAIDKISSMLFNKGHEQFYIVDQTGGVIYSSEPNEASGRMNEDWVSEAINMPGQSGHYEYNSSSFKGIHMYQKVETPDVSWTIVKRVPYEYLYQNARMSTLINSLIITLFLVIAVIATVYISFRFTAPIKQLIRYISKIEIGQLDVHFDSNRTDEIGILSKRFRQMMQRINHLIIREYRWELSNKTQQLKTLQAQVNPHFMNNALQSIGTLALQHGDKKVYGLISSLGKMMRYTMNTNETFVPLKKEIDHVRSYLALQQQRFDGKQQFDIQADDDTLSIQIPKMIIQPLVENCFKHGFADSLTSDNLLMIACKLVDQNKLEITVEDNGVGIEEDRLKLIQSALNRPQHALDGQQSEQIGMMNVQSRLQLNSGKDAQMLVQPGSSGGLKVTLQIPLSEGGDSV</sequence>
<dbReference type="Pfam" id="PF06580">
    <property type="entry name" value="His_kinase"/>
    <property type="match status" value="1"/>
</dbReference>
<dbReference type="PROSITE" id="PS50885">
    <property type="entry name" value="HAMP"/>
    <property type="match status" value="1"/>
</dbReference>
<evidence type="ECO:0000256" key="2">
    <source>
        <dbReference type="ARBA" id="ARBA00022475"/>
    </source>
</evidence>
<evidence type="ECO:0000256" key="10">
    <source>
        <dbReference type="ARBA" id="ARBA00023012"/>
    </source>
</evidence>
<reference evidence="14 15" key="1">
    <citation type="submission" date="2018-08" db="EMBL/GenBank/DDBJ databases">
        <title>Paenibacillus sp. M4BSY-1, whole genome shotgun sequence.</title>
        <authorList>
            <person name="Tuo L."/>
        </authorList>
    </citation>
    <scope>NUCLEOTIDE SEQUENCE [LARGE SCALE GENOMIC DNA]</scope>
    <source>
        <strain evidence="14 15">M4BSY-1</strain>
    </source>
</reference>
<dbReference type="AlphaFoldDB" id="A0A371PFP6"/>
<keyword evidence="10" id="KW-0902">Two-component regulatory system</keyword>
<dbReference type="SMART" id="SM00304">
    <property type="entry name" value="HAMP"/>
    <property type="match status" value="1"/>
</dbReference>
<dbReference type="Proteomes" id="UP000261905">
    <property type="component" value="Unassembled WGS sequence"/>
</dbReference>
<keyword evidence="8" id="KW-0067">ATP-binding</keyword>
<evidence type="ECO:0000256" key="7">
    <source>
        <dbReference type="ARBA" id="ARBA00022777"/>
    </source>
</evidence>
<comment type="caution">
    <text evidence="14">The sequence shown here is derived from an EMBL/GenBank/DDBJ whole genome shotgun (WGS) entry which is preliminary data.</text>
</comment>
<dbReference type="InterPro" id="IPR010559">
    <property type="entry name" value="Sig_transdc_His_kin_internal"/>
</dbReference>
<keyword evidence="11 12" id="KW-0472">Membrane</keyword>
<dbReference type="PANTHER" id="PTHR34220:SF11">
    <property type="entry name" value="SENSOR PROTEIN KINASE HPTS"/>
    <property type="match status" value="1"/>
</dbReference>
<feature type="domain" description="HAMP" evidence="13">
    <location>
        <begin position="326"/>
        <end position="378"/>
    </location>
</feature>
<dbReference type="Gene3D" id="3.30.565.10">
    <property type="entry name" value="Histidine kinase-like ATPase, C-terminal domain"/>
    <property type="match status" value="1"/>
</dbReference>
<keyword evidence="2" id="KW-1003">Cell membrane</keyword>
<evidence type="ECO:0000256" key="11">
    <source>
        <dbReference type="ARBA" id="ARBA00023136"/>
    </source>
</evidence>
<keyword evidence="4" id="KW-0808">Transferase</keyword>
<organism evidence="14 15">
    <name type="scientific">Paenibacillus paeoniae</name>
    <dbReference type="NCBI Taxonomy" id="2292705"/>
    <lineage>
        <taxon>Bacteria</taxon>
        <taxon>Bacillati</taxon>
        <taxon>Bacillota</taxon>
        <taxon>Bacilli</taxon>
        <taxon>Bacillales</taxon>
        <taxon>Paenibacillaceae</taxon>
        <taxon>Paenibacillus</taxon>
    </lineage>
</organism>
<evidence type="ECO:0000259" key="13">
    <source>
        <dbReference type="PROSITE" id="PS50885"/>
    </source>
</evidence>
<evidence type="ECO:0000256" key="9">
    <source>
        <dbReference type="ARBA" id="ARBA00022989"/>
    </source>
</evidence>
<dbReference type="EMBL" id="QUBQ01000002">
    <property type="protein sequence ID" value="REK74781.1"/>
    <property type="molecule type" value="Genomic_DNA"/>
</dbReference>
<evidence type="ECO:0000313" key="14">
    <source>
        <dbReference type="EMBL" id="REK74781.1"/>
    </source>
</evidence>
<dbReference type="InterPro" id="IPR036890">
    <property type="entry name" value="HATPase_C_sf"/>
</dbReference>
<dbReference type="GO" id="GO:0005524">
    <property type="term" value="F:ATP binding"/>
    <property type="evidence" value="ECO:0007669"/>
    <property type="project" value="UniProtKB-KW"/>
</dbReference>
<dbReference type="Gene3D" id="3.30.450.20">
    <property type="entry name" value="PAS domain"/>
    <property type="match status" value="1"/>
</dbReference>
<dbReference type="Pfam" id="PF00672">
    <property type="entry name" value="HAMP"/>
    <property type="match status" value="1"/>
</dbReference>
<comment type="subcellular location">
    <subcellularLocation>
        <location evidence="1">Cell membrane</location>
        <topology evidence="1">Multi-pass membrane protein</topology>
    </subcellularLocation>
</comment>
<keyword evidence="7" id="KW-0418">Kinase</keyword>
<gene>
    <name evidence="14" type="ORF">DX130_14025</name>
</gene>
<evidence type="ECO:0000256" key="8">
    <source>
        <dbReference type="ARBA" id="ARBA00022840"/>
    </source>
</evidence>
<protein>
    <submittedName>
        <fullName evidence="14">HAMP domain-containing protein</fullName>
    </submittedName>
</protein>
<keyword evidence="9 12" id="KW-1133">Transmembrane helix</keyword>
<evidence type="ECO:0000256" key="6">
    <source>
        <dbReference type="ARBA" id="ARBA00022741"/>
    </source>
</evidence>
<dbReference type="GO" id="GO:0005886">
    <property type="term" value="C:plasma membrane"/>
    <property type="evidence" value="ECO:0007669"/>
    <property type="project" value="UniProtKB-SubCell"/>
</dbReference>
<dbReference type="GO" id="GO:0000155">
    <property type="term" value="F:phosphorelay sensor kinase activity"/>
    <property type="evidence" value="ECO:0007669"/>
    <property type="project" value="InterPro"/>
</dbReference>
<dbReference type="Gene3D" id="6.10.340.10">
    <property type="match status" value="1"/>
</dbReference>
<evidence type="ECO:0000256" key="12">
    <source>
        <dbReference type="SAM" id="Phobius"/>
    </source>
</evidence>
<name>A0A371PFP6_9BACL</name>
<dbReference type="CDD" id="cd06225">
    <property type="entry name" value="HAMP"/>
    <property type="match status" value="1"/>
</dbReference>
<evidence type="ECO:0000256" key="3">
    <source>
        <dbReference type="ARBA" id="ARBA00022553"/>
    </source>
</evidence>
<evidence type="ECO:0000256" key="5">
    <source>
        <dbReference type="ARBA" id="ARBA00022692"/>
    </source>
</evidence>
<accession>A0A371PFP6</accession>
<keyword evidence="3" id="KW-0597">Phosphoprotein</keyword>
<keyword evidence="15" id="KW-1185">Reference proteome</keyword>
<feature type="transmembrane region" description="Helical" evidence="12">
    <location>
        <begin position="15"/>
        <end position="37"/>
    </location>
</feature>
<evidence type="ECO:0000313" key="15">
    <source>
        <dbReference type="Proteomes" id="UP000261905"/>
    </source>
</evidence>
<proteinExistence type="predicted"/>
<feature type="transmembrane region" description="Helical" evidence="12">
    <location>
        <begin position="304"/>
        <end position="326"/>
    </location>
</feature>
<dbReference type="InterPro" id="IPR003594">
    <property type="entry name" value="HATPase_dom"/>
</dbReference>